<evidence type="ECO:0000256" key="1">
    <source>
        <dbReference type="SAM" id="Coils"/>
    </source>
</evidence>
<keyword evidence="1" id="KW-0175">Coiled coil</keyword>
<feature type="signal peptide" evidence="3">
    <location>
        <begin position="1"/>
        <end position="17"/>
    </location>
</feature>
<keyword evidence="5" id="KW-1185">Reference proteome</keyword>
<gene>
    <name evidence="4" type="ORF">NE857_13045</name>
</gene>
<feature type="region of interest" description="Disordered" evidence="2">
    <location>
        <begin position="165"/>
        <end position="208"/>
    </location>
</feature>
<dbReference type="RefSeq" id="WP_254421224.1">
    <property type="nucleotide sequence ID" value="NZ_BAAAJB010000067.1"/>
</dbReference>
<evidence type="ECO:0008006" key="6">
    <source>
        <dbReference type="Google" id="ProtNLM"/>
    </source>
</evidence>
<reference evidence="4" key="1">
    <citation type="submission" date="2022-06" db="EMBL/GenBank/DDBJ databases">
        <authorList>
            <person name="Ping M."/>
        </authorList>
    </citation>
    <scope>NUCLEOTIDE SEQUENCE</scope>
    <source>
        <strain evidence="4">JCM11759T</strain>
    </source>
</reference>
<feature type="chain" id="PRO_5046958286" description="Lipoprotein" evidence="3">
    <location>
        <begin position="18"/>
        <end position="324"/>
    </location>
</feature>
<evidence type="ECO:0000256" key="2">
    <source>
        <dbReference type="SAM" id="MobiDB-lite"/>
    </source>
</evidence>
<accession>A0ABY5DGZ3</accession>
<organism evidence="4 5">
    <name type="scientific">Nocardiopsis exhalans</name>
    <dbReference type="NCBI Taxonomy" id="163604"/>
    <lineage>
        <taxon>Bacteria</taxon>
        <taxon>Bacillati</taxon>
        <taxon>Actinomycetota</taxon>
        <taxon>Actinomycetes</taxon>
        <taxon>Streptosporangiales</taxon>
        <taxon>Nocardiopsidaceae</taxon>
        <taxon>Nocardiopsis</taxon>
    </lineage>
</organism>
<proteinExistence type="predicted"/>
<dbReference type="EMBL" id="CP099837">
    <property type="protein sequence ID" value="USY22448.1"/>
    <property type="molecule type" value="Genomic_DNA"/>
</dbReference>
<feature type="coiled-coil region" evidence="1">
    <location>
        <begin position="287"/>
        <end position="321"/>
    </location>
</feature>
<protein>
    <recommendedName>
        <fullName evidence="6">Lipoprotein</fullName>
    </recommendedName>
</protein>
<evidence type="ECO:0000313" key="4">
    <source>
        <dbReference type="EMBL" id="USY22448.1"/>
    </source>
</evidence>
<evidence type="ECO:0000256" key="3">
    <source>
        <dbReference type="SAM" id="SignalP"/>
    </source>
</evidence>
<dbReference type="Proteomes" id="UP001055940">
    <property type="component" value="Chromosome"/>
</dbReference>
<keyword evidence="3" id="KW-0732">Signal</keyword>
<sequence length="324" mass="34497">MYAAALAIALTACTAQAEEPAADPDTEQGSAEVEAAGFEEPGDPYAPTDPELTERLHLPLYDYNLDEYEQWTIRRAQDVLTVDCLDELGFEASVSWETDSLEELLTHFGPHHSYRRYGVASTDLAEEYGFGIPEGDDTGNPWTVADASQEEAAADAYTGFSHTGGEIEIPSGDPAPEGGCKHQANLGINPDSPPPGEDGYWSATEGEPMPDTPGLHSRVDDLLGESYSAGMEDPAVEAANEAWKECAGLSGYTVGPGGASEVMGEGGDAVLSAECADTSGYLDAFVAAETRAQEAMVEEHRAELEERREQLDAELAAARTVLGW</sequence>
<name>A0ABY5DGZ3_9ACTN</name>
<evidence type="ECO:0000313" key="5">
    <source>
        <dbReference type="Proteomes" id="UP001055940"/>
    </source>
</evidence>